<evidence type="ECO:0000256" key="4">
    <source>
        <dbReference type="ARBA" id="ARBA00022989"/>
    </source>
</evidence>
<feature type="transmembrane region" description="Helical" evidence="7">
    <location>
        <begin position="371"/>
        <end position="393"/>
    </location>
</feature>
<dbReference type="InterPro" id="IPR003838">
    <property type="entry name" value="ABC3_permease_C"/>
</dbReference>
<evidence type="ECO:0000256" key="7">
    <source>
        <dbReference type="SAM" id="Phobius"/>
    </source>
</evidence>
<evidence type="ECO:0000256" key="6">
    <source>
        <dbReference type="ARBA" id="ARBA00038076"/>
    </source>
</evidence>
<dbReference type="Pfam" id="PF12704">
    <property type="entry name" value="MacB_PCD"/>
    <property type="match status" value="1"/>
</dbReference>
<dbReference type="OrthoDB" id="9770099at2"/>
<sequence>MNFRRIGLNFKIARRSLANFKLRTALAVLGVFLGTFSLVTVSSLSQSMSVKTRLEMAAMGENLLIVQSGTVRTFGMRTRLISQATTLTTEDALAIANSTSWVEDVSPSSGTAFVVRAEAIVLKDVMVTGVTSNYPTVRNFHPRLGRFVSDEDEKISAKVVVLGHKVAAKLFAGQNPLGRTILIRRVPCQVIGVMEEKGADLSGFDQDNQIFMPLKTFLHRFVNKTYIQTIYVRVSREEGLSAAKKEIEELLRFRHRIGPGKRDDFTVMDMRDVMQLKSEAMTMITILGRIAAVVSFAIGGMGILSIMILIVNERRLEIGLRRAVGARRRDIAVQFLTESSAIALLGGFFGILFGVTFSGVVFTWLRYPVATSYAGLVGSFAASLVVGIGAGIYPSRKALAIQPVDVMRAEAR</sequence>
<dbReference type="Proteomes" id="UP000276223">
    <property type="component" value="Unassembled WGS sequence"/>
</dbReference>
<keyword evidence="5 7" id="KW-0472">Membrane</keyword>
<name>A0A3N1VMN6_9BACT</name>
<comment type="similarity">
    <text evidence="6">Belongs to the ABC-4 integral membrane protein family.</text>
</comment>
<evidence type="ECO:0000313" key="11">
    <source>
        <dbReference type="Proteomes" id="UP000276223"/>
    </source>
</evidence>
<comment type="caution">
    <text evidence="10">The sequence shown here is derived from an EMBL/GenBank/DDBJ whole genome shotgun (WGS) entry which is preliminary data.</text>
</comment>
<evidence type="ECO:0000259" key="9">
    <source>
        <dbReference type="Pfam" id="PF12704"/>
    </source>
</evidence>
<dbReference type="InterPro" id="IPR050250">
    <property type="entry name" value="Macrolide_Exporter_MacB"/>
</dbReference>
<keyword evidence="3 7" id="KW-0812">Transmembrane</keyword>
<evidence type="ECO:0000256" key="5">
    <source>
        <dbReference type="ARBA" id="ARBA00023136"/>
    </source>
</evidence>
<keyword evidence="2" id="KW-1003">Cell membrane</keyword>
<feature type="domain" description="ABC3 transporter permease C-terminal" evidence="8">
    <location>
        <begin position="290"/>
        <end position="403"/>
    </location>
</feature>
<feature type="transmembrane region" description="Helical" evidence="7">
    <location>
        <begin position="332"/>
        <end position="365"/>
    </location>
</feature>
<dbReference type="EMBL" id="RJVA01000009">
    <property type="protein sequence ID" value="ROR03329.1"/>
    <property type="molecule type" value="Genomic_DNA"/>
</dbReference>
<evidence type="ECO:0000256" key="2">
    <source>
        <dbReference type="ARBA" id="ARBA00022475"/>
    </source>
</evidence>
<keyword evidence="11" id="KW-1185">Reference proteome</keyword>
<feature type="transmembrane region" description="Helical" evidence="7">
    <location>
        <begin position="286"/>
        <end position="311"/>
    </location>
</feature>
<reference evidence="10 11" key="1">
    <citation type="submission" date="2018-11" db="EMBL/GenBank/DDBJ databases">
        <title>Genomic Encyclopedia of Type Strains, Phase IV (KMG-IV): sequencing the most valuable type-strain genomes for metagenomic binning, comparative biology and taxonomic classification.</title>
        <authorList>
            <person name="Goeker M."/>
        </authorList>
    </citation>
    <scope>NUCLEOTIDE SEQUENCE [LARGE SCALE GENOMIC DNA]</scope>
    <source>
        <strain evidence="10 11">DSM 22027</strain>
    </source>
</reference>
<gene>
    <name evidence="10" type="ORF">EDC27_0597</name>
</gene>
<evidence type="ECO:0000313" key="10">
    <source>
        <dbReference type="EMBL" id="ROR03329.1"/>
    </source>
</evidence>
<dbReference type="InterPro" id="IPR025857">
    <property type="entry name" value="MacB_PCD"/>
</dbReference>
<organism evidence="10 11">
    <name type="scientific">Desulfosoma caldarium</name>
    <dbReference type="NCBI Taxonomy" id="610254"/>
    <lineage>
        <taxon>Bacteria</taxon>
        <taxon>Pseudomonadati</taxon>
        <taxon>Thermodesulfobacteriota</taxon>
        <taxon>Syntrophobacteria</taxon>
        <taxon>Syntrophobacterales</taxon>
        <taxon>Syntrophobacteraceae</taxon>
        <taxon>Desulfosoma</taxon>
    </lineage>
</organism>
<evidence type="ECO:0000259" key="8">
    <source>
        <dbReference type="Pfam" id="PF02687"/>
    </source>
</evidence>
<dbReference type="RefSeq" id="WP_123289116.1">
    <property type="nucleotide sequence ID" value="NZ_RJVA01000009.1"/>
</dbReference>
<protein>
    <submittedName>
        <fullName evidence="10">Putative ABC transport system permease protein</fullName>
    </submittedName>
</protein>
<feature type="domain" description="MacB-like periplasmic core" evidence="9">
    <location>
        <begin position="24"/>
        <end position="249"/>
    </location>
</feature>
<comment type="subcellular location">
    <subcellularLocation>
        <location evidence="1">Cell membrane</location>
        <topology evidence="1">Multi-pass membrane protein</topology>
    </subcellularLocation>
</comment>
<keyword evidence="4 7" id="KW-1133">Transmembrane helix</keyword>
<accession>A0A3N1VMN6</accession>
<dbReference type="Pfam" id="PF02687">
    <property type="entry name" value="FtsX"/>
    <property type="match status" value="1"/>
</dbReference>
<dbReference type="PANTHER" id="PTHR30572:SF4">
    <property type="entry name" value="ABC TRANSPORTER PERMEASE YTRF"/>
    <property type="match status" value="1"/>
</dbReference>
<dbReference type="GO" id="GO:0022857">
    <property type="term" value="F:transmembrane transporter activity"/>
    <property type="evidence" value="ECO:0007669"/>
    <property type="project" value="TreeGrafter"/>
</dbReference>
<dbReference type="AlphaFoldDB" id="A0A3N1VMN6"/>
<evidence type="ECO:0000256" key="3">
    <source>
        <dbReference type="ARBA" id="ARBA00022692"/>
    </source>
</evidence>
<dbReference type="GO" id="GO:0005886">
    <property type="term" value="C:plasma membrane"/>
    <property type="evidence" value="ECO:0007669"/>
    <property type="project" value="UniProtKB-SubCell"/>
</dbReference>
<dbReference type="PANTHER" id="PTHR30572">
    <property type="entry name" value="MEMBRANE COMPONENT OF TRANSPORTER-RELATED"/>
    <property type="match status" value="1"/>
</dbReference>
<evidence type="ECO:0000256" key="1">
    <source>
        <dbReference type="ARBA" id="ARBA00004651"/>
    </source>
</evidence>
<proteinExistence type="inferred from homology"/>